<protein>
    <submittedName>
        <fullName evidence="4">4'-phosphopantetheinyl transferase superfamily protein</fullName>
    </submittedName>
</protein>
<dbReference type="InterPro" id="IPR050559">
    <property type="entry name" value="P-Pant_transferase_sf"/>
</dbReference>
<dbReference type="Proteomes" id="UP000245489">
    <property type="component" value="Unassembled WGS sequence"/>
</dbReference>
<dbReference type="AlphaFoldDB" id="A0A316DIC6"/>
<dbReference type="PANTHER" id="PTHR12215:SF10">
    <property type="entry name" value="L-AMINOADIPATE-SEMIALDEHYDE DEHYDROGENASE-PHOSPHOPANTETHEINYL TRANSFERASE"/>
    <property type="match status" value="1"/>
</dbReference>
<dbReference type="RefSeq" id="WP_109744999.1">
    <property type="nucleotide sequence ID" value="NZ_QGGO01000034.1"/>
</dbReference>
<dbReference type="GO" id="GO:0005829">
    <property type="term" value="C:cytosol"/>
    <property type="evidence" value="ECO:0007669"/>
    <property type="project" value="TreeGrafter"/>
</dbReference>
<dbReference type="PANTHER" id="PTHR12215">
    <property type="entry name" value="PHOSPHOPANTETHEINE TRANSFERASE"/>
    <property type="match status" value="1"/>
</dbReference>
<dbReference type="OrthoDB" id="9808281at2"/>
<comment type="similarity">
    <text evidence="1">Belongs to the P-Pant transferase superfamily. Gsp/Sfp/HetI/AcpT family.</text>
</comment>
<evidence type="ECO:0000256" key="1">
    <source>
        <dbReference type="ARBA" id="ARBA00010990"/>
    </source>
</evidence>
<dbReference type="SUPFAM" id="SSF56214">
    <property type="entry name" value="4'-phosphopantetheinyl transferase"/>
    <property type="match status" value="2"/>
</dbReference>
<dbReference type="GO" id="GO:0000287">
    <property type="term" value="F:magnesium ion binding"/>
    <property type="evidence" value="ECO:0007669"/>
    <property type="project" value="InterPro"/>
</dbReference>
<reference evidence="4 5" key="1">
    <citation type="submission" date="2018-05" db="EMBL/GenBank/DDBJ databases">
        <title>Genomic Encyclopedia of Archaeal and Bacterial Type Strains, Phase II (KMG-II): from individual species to whole genera.</title>
        <authorList>
            <person name="Goeker M."/>
        </authorList>
    </citation>
    <scope>NUCLEOTIDE SEQUENCE [LARGE SCALE GENOMIC DNA]</scope>
    <source>
        <strain evidence="4 5">DSM 22214</strain>
    </source>
</reference>
<evidence type="ECO:0000259" key="3">
    <source>
        <dbReference type="Pfam" id="PF01648"/>
    </source>
</evidence>
<evidence type="ECO:0000313" key="5">
    <source>
        <dbReference type="Proteomes" id="UP000245489"/>
    </source>
</evidence>
<dbReference type="EMBL" id="QGGO01000034">
    <property type="protein sequence ID" value="PWK17625.1"/>
    <property type="molecule type" value="Genomic_DNA"/>
</dbReference>
<proteinExistence type="inferred from homology"/>
<name>A0A316DIC6_9BACT</name>
<dbReference type="GO" id="GO:0008897">
    <property type="term" value="F:holo-[acyl-carrier-protein] synthase activity"/>
    <property type="evidence" value="ECO:0007669"/>
    <property type="project" value="InterPro"/>
</dbReference>
<dbReference type="InterPro" id="IPR037143">
    <property type="entry name" value="4-PPantetheinyl_Trfase_dom_sf"/>
</dbReference>
<dbReference type="InterPro" id="IPR008278">
    <property type="entry name" value="4-PPantetheinyl_Trfase_dom"/>
</dbReference>
<sequence length="211" mass="24422">MIWIKFLHFSAIDDIILGHFLEILPPKIQKHILQKKRPDDQKRSLLGIFLVKNFLAEHCLPFSLLFEIQFENFVKPAFQTIQLDFNISHTNEYVVAAFSFQHKIGIDIEQVRTVKGWDDCTYLNDNDLKKLQIAISPSSTFLEIWCQKEAVLKACGCGFAVPISEVEIMNDFAMLNGQKWYLHVFHLKDNLSVIASNKPNAIIQIEEYKIP</sequence>
<comment type="caution">
    <text evidence="4">The sequence shown here is derived from an EMBL/GenBank/DDBJ whole genome shotgun (WGS) entry which is preliminary data.</text>
</comment>
<evidence type="ECO:0000313" key="4">
    <source>
        <dbReference type="EMBL" id="PWK17625.1"/>
    </source>
</evidence>
<feature type="domain" description="4'-phosphopantetheinyl transferase" evidence="3">
    <location>
        <begin position="104"/>
        <end position="175"/>
    </location>
</feature>
<evidence type="ECO:0000256" key="2">
    <source>
        <dbReference type="ARBA" id="ARBA00022679"/>
    </source>
</evidence>
<keyword evidence="5" id="KW-1185">Reference proteome</keyword>
<accession>A0A316DIC6</accession>
<dbReference type="Pfam" id="PF01648">
    <property type="entry name" value="ACPS"/>
    <property type="match status" value="1"/>
</dbReference>
<gene>
    <name evidence="4" type="ORF">LV89_04341</name>
</gene>
<organism evidence="4 5">
    <name type="scientific">Arcicella aurantiaca</name>
    <dbReference type="NCBI Taxonomy" id="591202"/>
    <lineage>
        <taxon>Bacteria</taxon>
        <taxon>Pseudomonadati</taxon>
        <taxon>Bacteroidota</taxon>
        <taxon>Cytophagia</taxon>
        <taxon>Cytophagales</taxon>
        <taxon>Flectobacillaceae</taxon>
        <taxon>Arcicella</taxon>
    </lineage>
</organism>
<keyword evidence="2 4" id="KW-0808">Transferase</keyword>
<dbReference type="GO" id="GO:0019878">
    <property type="term" value="P:lysine biosynthetic process via aminoadipic acid"/>
    <property type="evidence" value="ECO:0007669"/>
    <property type="project" value="TreeGrafter"/>
</dbReference>
<dbReference type="Gene3D" id="3.90.470.20">
    <property type="entry name" value="4'-phosphopantetheinyl transferase domain"/>
    <property type="match status" value="2"/>
</dbReference>